<dbReference type="AlphaFoldDB" id="A0A8H4NZX1"/>
<dbReference type="Proteomes" id="UP000605986">
    <property type="component" value="Unassembled WGS sequence"/>
</dbReference>
<keyword evidence="3" id="KW-1185">Reference proteome</keyword>
<proteinExistence type="predicted"/>
<sequence length="182" mass="20010">MPGITSVVSEYHVLWMCHAYLDPDNGIWCNNINAMNQGRFCHRCGLERSIGTSALNMTHEPLGTLYEIINGMEFWEYHTDGSTFVHNHVGQGADQSPNDSHSVSATSTDPDASSSPVPDDASQPMEIINGLDNADDNSSSTYEDYEHKALDNVEGLDHTAESEYNNGVNGYAGENERAETHE</sequence>
<gene>
    <name evidence="2" type="ORF">F53441_641</name>
</gene>
<feature type="compositionally biased region" description="Basic and acidic residues" evidence="1">
    <location>
        <begin position="144"/>
        <end position="161"/>
    </location>
</feature>
<feature type="region of interest" description="Disordered" evidence="1">
    <location>
        <begin position="86"/>
        <end position="182"/>
    </location>
</feature>
<evidence type="ECO:0000256" key="1">
    <source>
        <dbReference type="SAM" id="MobiDB-lite"/>
    </source>
</evidence>
<reference evidence="2" key="1">
    <citation type="submission" date="2020-01" db="EMBL/GenBank/DDBJ databases">
        <title>Identification and distribution of gene clusters putatively required for synthesis of sphingolipid metabolism inhibitors in phylogenetically diverse species of the filamentous fungus Fusarium.</title>
        <authorList>
            <person name="Kim H.-S."/>
            <person name="Busman M."/>
            <person name="Brown D.W."/>
            <person name="Divon H."/>
            <person name="Uhlig S."/>
            <person name="Proctor R.H."/>
        </authorList>
    </citation>
    <scope>NUCLEOTIDE SEQUENCE</scope>
    <source>
        <strain evidence="2">NRRL 53441</strain>
    </source>
</reference>
<dbReference type="EMBL" id="JAADJG010000023">
    <property type="protein sequence ID" value="KAF4457424.1"/>
    <property type="molecule type" value="Genomic_DNA"/>
</dbReference>
<feature type="compositionally biased region" description="Low complexity" evidence="1">
    <location>
        <begin position="102"/>
        <end position="122"/>
    </location>
</feature>
<comment type="caution">
    <text evidence="2">The sequence shown here is derived from an EMBL/GenBank/DDBJ whole genome shotgun (WGS) entry which is preliminary data.</text>
</comment>
<name>A0A8H4NZX1_9HYPO</name>
<protein>
    <submittedName>
        <fullName evidence="2">Uncharacterized protein</fullName>
    </submittedName>
</protein>
<accession>A0A8H4NZX1</accession>
<evidence type="ECO:0000313" key="3">
    <source>
        <dbReference type="Proteomes" id="UP000605986"/>
    </source>
</evidence>
<organism evidence="2 3">
    <name type="scientific">Fusarium austroafricanum</name>
    <dbReference type="NCBI Taxonomy" id="2364996"/>
    <lineage>
        <taxon>Eukaryota</taxon>
        <taxon>Fungi</taxon>
        <taxon>Dikarya</taxon>
        <taxon>Ascomycota</taxon>
        <taxon>Pezizomycotina</taxon>
        <taxon>Sordariomycetes</taxon>
        <taxon>Hypocreomycetidae</taxon>
        <taxon>Hypocreales</taxon>
        <taxon>Nectriaceae</taxon>
        <taxon>Fusarium</taxon>
        <taxon>Fusarium concolor species complex</taxon>
    </lineage>
</organism>
<evidence type="ECO:0000313" key="2">
    <source>
        <dbReference type="EMBL" id="KAF4457424.1"/>
    </source>
</evidence>